<evidence type="ECO:0000313" key="1">
    <source>
        <dbReference type="EMBL" id="MBP0447712.1"/>
    </source>
</evidence>
<proteinExistence type="predicted"/>
<accession>A0ABS4AKZ7</accession>
<name>A0ABS4AKZ7_9PROT</name>
<keyword evidence="2" id="KW-1185">Reference proteome</keyword>
<dbReference type="EMBL" id="JAGIZB010000052">
    <property type="protein sequence ID" value="MBP0447712.1"/>
    <property type="molecule type" value="Genomic_DNA"/>
</dbReference>
<protein>
    <submittedName>
        <fullName evidence="1">Uncharacterized protein</fullName>
    </submittedName>
</protein>
<sequence length="69" mass="7704">MLGWLAYEQGIESHVSVFDKSARRDGTFQRSDFRFDHAGDAYFCPAGKMLATNGRLVNNATTLLYRASA</sequence>
<comment type="caution">
    <text evidence="1">The sequence shown here is derived from an EMBL/GenBank/DDBJ whole genome shotgun (WGS) entry which is preliminary data.</text>
</comment>
<gene>
    <name evidence="1" type="ORF">J8J14_23455</name>
</gene>
<organism evidence="1 2">
    <name type="scientific">Pararoseomonas baculiformis</name>
    <dbReference type="NCBI Taxonomy" id="2820812"/>
    <lineage>
        <taxon>Bacteria</taxon>
        <taxon>Pseudomonadati</taxon>
        <taxon>Pseudomonadota</taxon>
        <taxon>Alphaproteobacteria</taxon>
        <taxon>Acetobacterales</taxon>
        <taxon>Acetobacteraceae</taxon>
        <taxon>Pararoseomonas</taxon>
    </lineage>
</organism>
<dbReference type="RefSeq" id="WP_209381977.1">
    <property type="nucleotide sequence ID" value="NZ_JAGIZB010000052.1"/>
</dbReference>
<dbReference type="Proteomes" id="UP000681594">
    <property type="component" value="Unassembled WGS sequence"/>
</dbReference>
<reference evidence="1 2" key="1">
    <citation type="submission" date="2021-03" db="EMBL/GenBank/DDBJ databases">
        <authorList>
            <person name="So Y."/>
        </authorList>
    </citation>
    <scope>NUCLEOTIDE SEQUENCE [LARGE SCALE GENOMIC DNA]</scope>
    <source>
        <strain evidence="1 2">SSH11</strain>
    </source>
</reference>
<evidence type="ECO:0000313" key="2">
    <source>
        <dbReference type="Proteomes" id="UP000681594"/>
    </source>
</evidence>